<protein>
    <recommendedName>
        <fullName evidence="3">DNA ligase</fullName>
    </recommendedName>
</protein>
<evidence type="ECO:0000256" key="3">
    <source>
        <dbReference type="ARBA" id="ARBA00013308"/>
    </source>
</evidence>
<dbReference type="InterPro" id="IPR012310">
    <property type="entry name" value="DNA_ligase_ATP-dep_cent"/>
</dbReference>
<dbReference type="PROSITE" id="PS50160">
    <property type="entry name" value="DNA_LIGASE_A3"/>
    <property type="match status" value="1"/>
</dbReference>
<dbReference type="InterPro" id="IPR050326">
    <property type="entry name" value="NAD_dep_DNA_ligaseB"/>
</dbReference>
<evidence type="ECO:0000259" key="8">
    <source>
        <dbReference type="PROSITE" id="PS50160"/>
    </source>
</evidence>
<evidence type="ECO:0000256" key="7">
    <source>
        <dbReference type="ARBA" id="ARBA00023204"/>
    </source>
</evidence>
<keyword evidence="5" id="KW-0235">DNA replication</keyword>
<evidence type="ECO:0000256" key="4">
    <source>
        <dbReference type="ARBA" id="ARBA00022598"/>
    </source>
</evidence>
<evidence type="ECO:0000313" key="10">
    <source>
        <dbReference type="Proteomes" id="UP000316128"/>
    </source>
</evidence>
<keyword evidence="7" id="KW-0234">DNA repair</keyword>
<dbReference type="EMBL" id="MK804893">
    <property type="protein sequence ID" value="QDB74070.1"/>
    <property type="molecule type" value="Genomic_DNA"/>
</dbReference>
<dbReference type="GO" id="GO:0006260">
    <property type="term" value="P:DNA replication"/>
    <property type="evidence" value="ECO:0007669"/>
    <property type="project" value="UniProtKB-KW"/>
</dbReference>
<dbReference type="Proteomes" id="UP000316128">
    <property type="component" value="Segment"/>
</dbReference>
<gene>
    <name evidence="9" type="ORF">2L372D_156</name>
</gene>
<keyword evidence="4 9" id="KW-0436">Ligase</keyword>
<dbReference type="GO" id="GO:0003910">
    <property type="term" value="F:DNA ligase (ATP) activity"/>
    <property type="evidence" value="ECO:0007669"/>
    <property type="project" value="InterPro"/>
</dbReference>
<dbReference type="Pfam" id="PF01068">
    <property type="entry name" value="DNA_ligase_A_M"/>
    <property type="match status" value="1"/>
</dbReference>
<dbReference type="SUPFAM" id="SSF50249">
    <property type="entry name" value="Nucleic acid-binding proteins"/>
    <property type="match status" value="1"/>
</dbReference>
<dbReference type="PANTHER" id="PTHR47810:SF1">
    <property type="entry name" value="DNA LIGASE B"/>
    <property type="match status" value="1"/>
</dbReference>
<dbReference type="Gene3D" id="3.30.470.30">
    <property type="entry name" value="DNA ligase/mRNA capping enzyme"/>
    <property type="match status" value="1"/>
</dbReference>
<dbReference type="Gene3D" id="2.40.50.140">
    <property type="entry name" value="Nucleic acid-binding proteins"/>
    <property type="match status" value="1"/>
</dbReference>
<dbReference type="GO" id="GO:0005524">
    <property type="term" value="F:ATP binding"/>
    <property type="evidence" value="ECO:0007669"/>
    <property type="project" value="InterPro"/>
</dbReference>
<evidence type="ECO:0000256" key="5">
    <source>
        <dbReference type="ARBA" id="ARBA00022705"/>
    </source>
</evidence>
<name>A0A4Y5TXC9_9CAUD</name>
<feature type="domain" description="ATP-dependent DNA ligase family profile" evidence="8">
    <location>
        <begin position="242"/>
        <end position="343"/>
    </location>
</feature>
<comment type="similarity">
    <text evidence="2">Belongs to the ATP-dependent DNA ligase family.</text>
</comment>
<evidence type="ECO:0000256" key="6">
    <source>
        <dbReference type="ARBA" id="ARBA00022763"/>
    </source>
</evidence>
<dbReference type="PANTHER" id="PTHR47810">
    <property type="entry name" value="DNA LIGASE"/>
    <property type="match status" value="1"/>
</dbReference>
<evidence type="ECO:0000256" key="1">
    <source>
        <dbReference type="ARBA" id="ARBA00001968"/>
    </source>
</evidence>
<keyword evidence="10" id="KW-1185">Reference proteome</keyword>
<evidence type="ECO:0000313" key="9">
    <source>
        <dbReference type="EMBL" id="QDB74070.1"/>
    </source>
</evidence>
<keyword evidence="6" id="KW-0227">DNA damage</keyword>
<reference evidence="9 10" key="1">
    <citation type="submission" date="2019-04" db="EMBL/GenBank/DDBJ databases">
        <title>Nine Novel Phages from a Plateau Lake in Southwest China Provide Insights into Aeromonas Phage Diversity.</title>
        <authorList>
            <person name="Xiao W."/>
            <person name="Bai M."/>
            <person name="Wang Y."/>
            <person name="Cui X."/>
        </authorList>
    </citation>
    <scope>NUCLEOTIDE SEQUENCE [LARGE SCALE GENOMIC DNA]</scope>
</reference>
<dbReference type="GO" id="GO:0006281">
    <property type="term" value="P:DNA repair"/>
    <property type="evidence" value="ECO:0007669"/>
    <property type="project" value="UniProtKB-KW"/>
</dbReference>
<sequence length="457" mass="52769">MKKVVDIIKELRSTSSRNEKEAILTTNKDNETLKKVFYLAYDPSINFYIKSIPYEDNWKHGEYFEYDENDEFEILFDVLETIYSRELTGNKAISFLTGVLSELSTEMQELICNIVKKDLDCGVQTTTINKIWKGLITDPPYMGYQLFSEKLIKSFKLPCYSQIKLDGLYADVFVMKDSVSYRSRSGINCKFKLPDNVEEKLLNLSQFSDVEFVLHCEALVRKGESFTEFEERKIGNGYLNSDESDSEKVVIVIWDVVGIDEYNNRKSTEDYIERFNLVEKIVEYVDTPHIQMVESRFCNATQEVIDHFVEARSKGLEGTVVKSPKLKWKDGKVKDGLKLKNEFECEMKIIGFQEHSKKSGQIGAIFVESEDGFVKCKVGSGLTDAQRKKFFLTQDEMISKIVTVKGNDLVTNELKQDQYSIFLPRFIEVRDDKTVADTFEKILSTKDSIIDLLKQIK</sequence>
<proteinExistence type="inferred from homology"/>
<evidence type="ECO:0000256" key="2">
    <source>
        <dbReference type="ARBA" id="ARBA00007572"/>
    </source>
</evidence>
<dbReference type="SUPFAM" id="SSF56091">
    <property type="entry name" value="DNA ligase/mRNA capping enzyme, catalytic domain"/>
    <property type="match status" value="1"/>
</dbReference>
<dbReference type="InterPro" id="IPR012340">
    <property type="entry name" value="NA-bd_OB-fold"/>
</dbReference>
<accession>A0A4Y5TXC9</accession>
<dbReference type="GO" id="GO:0006310">
    <property type="term" value="P:DNA recombination"/>
    <property type="evidence" value="ECO:0007669"/>
    <property type="project" value="InterPro"/>
</dbReference>
<organism evidence="9 10">
    <name type="scientific">Aeromonas phage 2L372D</name>
    <dbReference type="NCBI Taxonomy" id="2588097"/>
    <lineage>
        <taxon>Viruses</taxon>
        <taxon>Duplodnaviria</taxon>
        <taxon>Heunggongvirae</taxon>
        <taxon>Uroviricota</taxon>
        <taxon>Caudoviricetes</taxon>
        <taxon>Plateaulakevirus</taxon>
        <taxon>Plateaulakevirus pv2L372D</taxon>
    </lineage>
</organism>
<comment type="cofactor">
    <cofactor evidence="1">
        <name>a divalent metal cation</name>
        <dbReference type="ChEBI" id="CHEBI:60240"/>
    </cofactor>
</comment>